<accession>A0ABD2ZW49</accession>
<proteinExistence type="predicted"/>
<keyword evidence="2" id="KW-1185">Reference proteome</keyword>
<protein>
    <submittedName>
        <fullName evidence="1">Uncharacterized protein</fullName>
    </submittedName>
</protein>
<reference evidence="1 2" key="1">
    <citation type="submission" date="2024-11" db="EMBL/GenBank/DDBJ databases">
        <title>A near-complete genome assembly of Cinchona calisaya.</title>
        <authorList>
            <person name="Lian D.C."/>
            <person name="Zhao X.W."/>
            <person name="Wei L."/>
        </authorList>
    </citation>
    <scope>NUCLEOTIDE SEQUENCE [LARGE SCALE GENOMIC DNA]</scope>
    <source>
        <tissue evidence="1">Nenye</tissue>
    </source>
</reference>
<dbReference type="AlphaFoldDB" id="A0ABD2ZW49"/>
<gene>
    <name evidence="1" type="ORF">ACH5RR_015269</name>
</gene>
<dbReference type="Proteomes" id="UP001630127">
    <property type="component" value="Unassembled WGS sequence"/>
</dbReference>
<name>A0ABD2ZW49_9GENT</name>
<sequence length="94" mass="10528">MSSSQNARPPVPIYSCSVLLVMSSDFQPFAAHNSSTVQALLYICFLSQPMRKSYPQAYANPLPEHLLSLLTVASKSLRQLPWFSVKPKVAFLVW</sequence>
<dbReference type="EMBL" id="JBJUIK010000007">
    <property type="protein sequence ID" value="KAL3522435.1"/>
    <property type="molecule type" value="Genomic_DNA"/>
</dbReference>
<evidence type="ECO:0000313" key="1">
    <source>
        <dbReference type="EMBL" id="KAL3522435.1"/>
    </source>
</evidence>
<organism evidence="1 2">
    <name type="scientific">Cinchona calisaya</name>
    <dbReference type="NCBI Taxonomy" id="153742"/>
    <lineage>
        <taxon>Eukaryota</taxon>
        <taxon>Viridiplantae</taxon>
        <taxon>Streptophyta</taxon>
        <taxon>Embryophyta</taxon>
        <taxon>Tracheophyta</taxon>
        <taxon>Spermatophyta</taxon>
        <taxon>Magnoliopsida</taxon>
        <taxon>eudicotyledons</taxon>
        <taxon>Gunneridae</taxon>
        <taxon>Pentapetalae</taxon>
        <taxon>asterids</taxon>
        <taxon>lamiids</taxon>
        <taxon>Gentianales</taxon>
        <taxon>Rubiaceae</taxon>
        <taxon>Cinchonoideae</taxon>
        <taxon>Cinchoneae</taxon>
        <taxon>Cinchona</taxon>
    </lineage>
</organism>
<evidence type="ECO:0000313" key="2">
    <source>
        <dbReference type="Proteomes" id="UP001630127"/>
    </source>
</evidence>
<comment type="caution">
    <text evidence="1">The sequence shown here is derived from an EMBL/GenBank/DDBJ whole genome shotgun (WGS) entry which is preliminary data.</text>
</comment>